<dbReference type="EMBL" id="CP141261">
    <property type="protein sequence ID" value="WRL62303.1"/>
    <property type="molecule type" value="Genomic_DNA"/>
</dbReference>
<keyword evidence="3" id="KW-1185">Reference proteome</keyword>
<evidence type="ECO:0008006" key="4">
    <source>
        <dbReference type="Google" id="ProtNLM"/>
    </source>
</evidence>
<reference evidence="2 3" key="1">
    <citation type="submission" date="2023-12" db="EMBL/GenBank/DDBJ databases">
        <title>Blastococcus brunescens sp. nov., an actonobacterium isolated from sandstone collected in sahara desert.</title>
        <authorList>
            <person name="Gtari M."/>
            <person name="Ghodhbane F."/>
        </authorList>
    </citation>
    <scope>NUCLEOTIDE SEQUENCE [LARGE SCALE GENOMIC DNA]</scope>
    <source>
        <strain evidence="2 3">BMG 8361</strain>
    </source>
</reference>
<evidence type="ECO:0000313" key="3">
    <source>
        <dbReference type="Proteomes" id="UP001324287"/>
    </source>
</evidence>
<sequence>MTRAATPPGTTRSAHSTPSRPGAGPAERCCSGNGYNRPEHGHTDVGSRMSSNSLTLAPAPRSEAAEQVRAEVREFLAAELAAGTFRTHVDTWLSGVDPDFSRKLGSAAGWA</sequence>
<gene>
    <name evidence="2" type="ORF">U6N30_20000</name>
</gene>
<evidence type="ECO:0000313" key="2">
    <source>
        <dbReference type="EMBL" id="WRL62303.1"/>
    </source>
</evidence>
<evidence type="ECO:0000256" key="1">
    <source>
        <dbReference type="SAM" id="MobiDB-lite"/>
    </source>
</evidence>
<dbReference type="RefSeq" id="WP_324273658.1">
    <property type="nucleotide sequence ID" value="NZ_CP141261.1"/>
</dbReference>
<proteinExistence type="predicted"/>
<name>A0ABZ1AY07_9ACTN</name>
<accession>A0ABZ1AY07</accession>
<dbReference type="Proteomes" id="UP001324287">
    <property type="component" value="Chromosome"/>
</dbReference>
<feature type="region of interest" description="Disordered" evidence="1">
    <location>
        <begin position="1"/>
        <end position="65"/>
    </location>
</feature>
<organism evidence="2 3">
    <name type="scientific">Blastococcus brunescens</name>
    <dbReference type="NCBI Taxonomy" id="1564165"/>
    <lineage>
        <taxon>Bacteria</taxon>
        <taxon>Bacillati</taxon>
        <taxon>Actinomycetota</taxon>
        <taxon>Actinomycetes</taxon>
        <taxon>Geodermatophilales</taxon>
        <taxon>Geodermatophilaceae</taxon>
        <taxon>Blastococcus</taxon>
    </lineage>
</organism>
<feature type="compositionally biased region" description="Polar residues" evidence="1">
    <location>
        <begin position="8"/>
        <end position="19"/>
    </location>
</feature>
<protein>
    <recommendedName>
        <fullName evidence="4">Acyl-CoA dehydrogenase/oxidase N-terminal domain-containing protein</fullName>
    </recommendedName>
</protein>